<evidence type="ECO:0000313" key="2">
    <source>
        <dbReference type="EMBL" id="SEP93023.1"/>
    </source>
</evidence>
<gene>
    <name evidence="2" type="ORF">SAMN05421510_10113</name>
</gene>
<protein>
    <submittedName>
        <fullName evidence="2">Uncharacterized protein</fullName>
    </submittedName>
</protein>
<dbReference type="RefSeq" id="WP_074720108.1">
    <property type="nucleotide sequence ID" value="NZ_FOFX01000011.1"/>
</dbReference>
<organism evidence="2 3">
    <name type="scientific">Nitrosomonas ureae</name>
    <dbReference type="NCBI Taxonomy" id="44577"/>
    <lineage>
        <taxon>Bacteria</taxon>
        <taxon>Pseudomonadati</taxon>
        <taxon>Pseudomonadota</taxon>
        <taxon>Betaproteobacteria</taxon>
        <taxon>Nitrosomonadales</taxon>
        <taxon>Nitrosomonadaceae</taxon>
        <taxon>Nitrosomonas</taxon>
    </lineage>
</organism>
<dbReference type="Proteomes" id="UP000181998">
    <property type="component" value="Unassembled WGS sequence"/>
</dbReference>
<dbReference type="OrthoDB" id="9810445at2"/>
<evidence type="ECO:0000256" key="1">
    <source>
        <dbReference type="SAM" id="Phobius"/>
    </source>
</evidence>
<sequence>MNNELLKRIEKLQRGYLARLDYDIEDYLELNTRLFESIETRISNEEASEFHEFITNKNPITGYQARNFLWALRSLFYELSFMFKEHEIPPILLATLFSGKLTGQVLYSKKSGYAVVIDEALLMQSGILSKVLVETLVPSSEINGDDNMITVEREVIHRRIQNAQYSQSIFNDCLVSYIAQGSASFSKYTPLSKTPALFLLYECLTKGINQFVVAHEIGHILAKHFESDKYKHLLGELDISQMDQMHEIPIFKAKQLMECEADWRAFEACIDTDPDSEKTQFRLFGMFAYLYFLGTLSSVLEMWVIGRERFEFHYGNVMFEKITVKLADHFPSHFRADILCELLQKSAMAKSRIESINFIRESARVTIQCLWENFMLSVNQDIIDKIPISNAHKKTVDSINQSIYFHYNEDMTGKDIEIILGVEG</sequence>
<proteinExistence type="predicted"/>
<dbReference type="EMBL" id="FOFX01000011">
    <property type="protein sequence ID" value="SEP93023.1"/>
    <property type="molecule type" value="Genomic_DNA"/>
</dbReference>
<keyword evidence="1" id="KW-0812">Transmembrane</keyword>
<keyword evidence="1" id="KW-0472">Membrane</keyword>
<reference evidence="3" key="1">
    <citation type="submission" date="2016-10" db="EMBL/GenBank/DDBJ databases">
        <authorList>
            <person name="Varghese N."/>
            <person name="Submissions S."/>
        </authorList>
    </citation>
    <scope>NUCLEOTIDE SEQUENCE [LARGE SCALE GENOMIC DNA]</scope>
    <source>
        <strain evidence="3">Nm9</strain>
    </source>
</reference>
<dbReference type="AlphaFoldDB" id="A0A1H9BWS2"/>
<name>A0A1H9BWS2_9PROT</name>
<feature type="transmembrane region" description="Helical" evidence="1">
    <location>
        <begin position="283"/>
        <end position="305"/>
    </location>
</feature>
<accession>A0A1H9BWS2</accession>
<keyword evidence="1" id="KW-1133">Transmembrane helix</keyword>
<evidence type="ECO:0000313" key="3">
    <source>
        <dbReference type="Proteomes" id="UP000181998"/>
    </source>
</evidence>